<dbReference type="Gene3D" id="3.30.70.100">
    <property type="match status" value="1"/>
</dbReference>
<proteinExistence type="predicted"/>
<dbReference type="InterPro" id="IPR036163">
    <property type="entry name" value="HMA_dom_sf"/>
</dbReference>
<dbReference type="PROSITE" id="PS50846">
    <property type="entry name" value="HMA_2"/>
    <property type="match status" value="1"/>
</dbReference>
<protein>
    <recommendedName>
        <fullName evidence="3">HMA domain-containing protein</fullName>
    </recommendedName>
</protein>
<dbReference type="Proteomes" id="UP000078406">
    <property type="component" value="Unassembled WGS sequence"/>
</dbReference>
<evidence type="ECO:0000256" key="2">
    <source>
        <dbReference type="SAM" id="SignalP"/>
    </source>
</evidence>
<dbReference type="EMBL" id="LLEI02000020">
    <property type="protein sequence ID" value="OAJ95375.1"/>
    <property type="molecule type" value="Genomic_DNA"/>
</dbReference>
<dbReference type="CDD" id="cd00371">
    <property type="entry name" value="HMA"/>
    <property type="match status" value="1"/>
</dbReference>
<dbReference type="AlphaFoldDB" id="A0A177Y4F9"/>
<dbReference type="Pfam" id="PF00403">
    <property type="entry name" value="HMA"/>
    <property type="match status" value="1"/>
</dbReference>
<dbReference type="SUPFAM" id="SSF55008">
    <property type="entry name" value="HMA, heavy metal-associated domain"/>
    <property type="match status" value="1"/>
</dbReference>
<sequence length="101" mass="11272">MKRWLTLRLLAIAMMMVQTAFAKTLEVEVHGMTCAFCVDSLERKLTAMPSVFKVQVSLKANKVRLETDGDTPNVETIKQAILDAGFTPVKVTVISDEENKE</sequence>
<evidence type="ECO:0000313" key="5">
    <source>
        <dbReference type="Proteomes" id="UP000078406"/>
    </source>
</evidence>
<dbReference type="PANTHER" id="PTHR46594">
    <property type="entry name" value="P-TYPE CATION-TRANSPORTING ATPASE"/>
    <property type="match status" value="1"/>
</dbReference>
<keyword evidence="2" id="KW-0732">Signal</keyword>
<dbReference type="GO" id="GO:0046872">
    <property type="term" value="F:metal ion binding"/>
    <property type="evidence" value="ECO:0007669"/>
    <property type="project" value="UniProtKB-KW"/>
</dbReference>
<keyword evidence="1" id="KW-0479">Metal-binding</keyword>
<dbReference type="InterPro" id="IPR006121">
    <property type="entry name" value="HMA_dom"/>
</dbReference>
<evidence type="ECO:0000256" key="1">
    <source>
        <dbReference type="ARBA" id="ARBA00022723"/>
    </source>
</evidence>
<comment type="caution">
    <text evidence="4">The sequence shown here is derived from an EMBL/GenBank/DDBJ whole genome shotgun (WGS) entry which is preliminary data.</text>
</comment>
<feature type="signal peptide" evidence="2">
    <location>
        <begin position="1"/>
        <end position="22"/>
    </location>
</feature>
<reference evidence="4 5" key="1">
    <citation type="journal article" date="2016" name="Syst. Appl. Microbiol.">
        <title>Vibrio bivalvicida sp. nov., a novel larval pathogen for bivalve molluscs reared in a hatchery.</title>
        <authorList>
            <person name="Dubert J."/>
            <person name="Romalde J.L."/>
            <person name="Prado S."/>
            <person name="Barja J.L."/>
        </authorList>
    </citation>
    <scope>NUCLEOTIDE SEQUENCE [LARGE SCALE GENOMIC DNA]</scope>
    <source>
        <strain evidence="4 5">605</strain>
    </source>
</reference>
<name>A0A177Y4F9_9VIBR</name>
<dbReference type="FunFam" id="3.30.70.100:FF:000001">
    <property type="entry name" value="ATPase copper transporting beta"/>
    <property type="match status" value="1"/>
</dbReference>
<feature type="chain" id="PRO_5008079458" description="HMA domain-containing protein" evidence="2">
    <location>
        <begin position="23"/>
        <end position="101"/>
    </location>
</feature>
<gene>
    <name evidence="4" type="ORF">APB76_04925</name>
</gene>
<evidence type="ECO:0000259" key="3">
    <source>
        <dbReference type="PROSITE" id="PS50846"/>
    </source>
</evidence>
<organism evidence="4 5">
    <name type="scientific">Vibrio bivalvicida</name>
    <dbReference type="NCBI Taxonomy" id="1276888"/>
    <lineage>
        <taxon>Bacteria</taxon>
        <taxon>Pseudomonadati</taxon>
        <taxon>Pseudomonadota</taxon>
        <taxon>Gammaproteobacteria</taxon>
        <taxon>Vibrionales</taxon>
        <taxon>Vibrionaceae</taxon>
        <taxon>Vibrio</taxon>
        <taxon>Vibrio oreintalis group</taxon>
    </lineage>
</organism>
<accession>A0A177Y4F9</accession>
<evidence type="ECO:0000313" key="4">
    <source>
        <dbReference type="EMBL" id="OAJ95375.1"/>
    </source>
</evidence>
<feature type="domain" description="HMA" evidence="3">
    <location>
        <begin position="23"/>
        <end position="89"/>
    </location>
</feature>
<dbReference type="PANTHER" id="PTHR46594:SF4">
    <property type="entry name" value="P-TYPE CATION-TRANSPORTING ATPASE"/>
    <property type="match status" value="1"/>
</dbReference>